<dbReference type="Pfam" id="PF09413">
    <property type="entry name" value="DUF2007"/>
    <property type="match status" value="1"/>
</dbReference>
<gene>
    <name evidence="2" type="ORF">EV696_107116</name>
</gene>
<organism evidence="2 3">
    <name type="scientific">Permianibacter aggregans</name>
    <dbReference type="NCBI Taxonomy" id="1510150"/>
    <lineage>
        <taxon>Bacteria</taxon>
        <taxon>Pseudomonadati</taxon>
        <taxon>Pseudomonadota</taxon>
        <taxon>Gammaproteobacteria</taxon>
        <taxon>Pseudomonadales</taxon>
        <taxon>Pseudomonadaceae</taxon>
        <taxon>Permianibacter</taxon>
    </lineage>
</organism>
<dbReference type="AlphaFoldDB" id="A0A4R6UMQ3"/>
<sequence length="104" mass="11709">MLKLYTADNPIEAHLLRGFLEAHGIEALVQGDHLFGGRGEIPLTFDTLPTVWAVRPSEHARAQSLLAEWQEQPRLADWACRHCGEHIDGEFESCWQCGAMRLSV</sequence>
<dbReference type="InterPro" id="IPR018551">
    <property type="entry name" value="DUF2007"/>
</dbReference>
<accession>A0A4R6UMQ3</accession>
<comment type="caution">
    <text evidence="2">The sequence shown here is derived from an EMBL/GenBank/DDBJ whole genome shotgun (WGS) entry which is preliminary data.</text>
</comment>
<dbReference type="Gene3D" id="3.30.70.790">
    <property type="entry name" value="UreE, C-terminal domain"/>
    <property type="match status" value="1"/>
</dbReference>
<dbReference type="RefSeq" id="WP_133590230.1">
    <property type="nucleotide sequence ID" value="NZ_CP037953.1"/>
</dbReference>
<name>A0A4R6UMQ3_9GAMM</name>
<feature type="domain" description="DUF2007" evidence="1">
    <location>
        <begin position="1"/>
        <end position="70"/>
    </location>
</feature>
<evidence type="ECO:0000313" key="2">
    <source>
        <dbReference type="EMBL" id="TDQ48380.1"/>
    </source>
</evidence>
<dbReference type="Proteomes" id="UP000295375">
    <property type="component" value="Unassembled WGS sequence"/>
</dbReference>
<dbReference type="EMBL" id="SNYM01000007">
    <property type="protein sequence ID" value="TDQ48380.1"/>
    <property type="molecule type" value="Genomic_DNA"/>
</dbReference>
<protein>
    <submittedName>
        <fullName evidence="2">Putative signal transducing protein</fullName>
    </submittedName>
</protein>
<reference evidence="2 3" key="1">
    <citation type="submission" date="2019-03" db="EMBL/GenBank/DDBJ databases">
        <title>Genomic Encyclopedia of Type Strains, Phase IV (KMG-IV): sequencing the most valuable type-strain genomes for metagenomic binning, comparative biology and taxonomic classification.</title>
        <authorList>
            <person name="Goeker M."/>
        </authorList>
    </citation>
    <scope>NUCLEOTIDE SEQUENCE [LARGE SCALE GENOMIC DNA]</scope>
    <source>
        <strain evidence="2 3">DSM 103792</strain>
    </source>
</reference>
<evidence type="ECO:0000313" key="3">
    <source>
        <dbReference type="Proteomes" id="UP000295375"/>
    </source>
</evidence>
<evidence type="ECO:0000259" key="1">
    <source>
        <dbReference type="Pfam" id="PF09413"/>
    </source>
</evidence>
<proteinExistence type="predicted"/>
<keyword evidence="3" id="KW-1185">Reference proteome</keyword>
<dbReference type="OrthoDB" id="6197669at2"/>